<evidence type="ECO:0000313" key="1">
    <source>
        <dbReference type="EMBL" id="AVD53883.1"/>
    </source>
</evidence>
<proteinExistence type="predicted"/>
<reference evidence="1" key="1">
    <citation type="submission" date="2017-03" db="EMBL/GenBank/DDBJ databases">
        <title>Characterization of Divergent GLRaV-3 Isolates.</title>
        <authorList>
            <person name="Al Rwahnih M."/>
        </authorList>
    </citation>
    <scope>NUCLEOTIDE SEQUENCE</scope>
    <source>
        <strain evidence="1">NdA121</strain>
    </source>
</reference>
<sequence>MKVISLHFLLLRLSRALRRVNHLDLIFIKEALINYYNEIASGTENVRIDFKDSMNSFIINRCTSATSCAVLKALVTHLINKISDEDMRSIIGDLILIADSSISALEEAKGLRAAHDLWHARGKYYYSGSLGSDVAKVGYLLIGESRGKSASHALTLTCESRIAQGNVIEYLLPSLF</sequence>
<organism evidence="1">
    <name type="scientific">Grapevine leafroll-associated virus 3</name>
    <dbReference type="NCBI Taxonomy" id="55951"/>
    <lineage>
        <taxon>Viruses</taxon>
        <taxon>Riboviria</taxon>
        <taxon>Orthornavirae</taxon>
        <taxon>Kitrinoviricota</taxon>
        <taxon>Alsuviricetes</taxon>
        <taxon>Martellivirales</taxon>
        <taxon>Closteroviridae</taxon>
        <taxon>Ampelovirus</taxon>
        <taxon>Ampelovirus trivitis</taxon>
    </lineage>
</organism>
<protein>
    <submittedName>
        <fullName evidence="1">19.6 kDa protein</fullName>
    </submittedName>
</protein>
<dbReference type="EMBL" id="KY707826">
    <property type="protein sequence ID" value="AVD53883.1"/>
    <property type="molecule type" value="Genomic_RNA"/>
</dbReference>
<accession>A0A2L1FE09</accession>
<name>A0A2L1FE09_9CLOS</name>